<dbReference type="EMBL" id="CM037627">
    <property type="protein sequence ID" value="KAH7989142.1"/>
    <property type="molecule type" value="Genomic_DNA"/>
</dbReference>
<proteinExistence type="predicted"/>
<gene>
    <name evidence="1" type="primary">HSDL1</name>
    <name evidence="1" type="ORF">K3G42_003642</name>
</gene>
<comment type="caution">
    <text evidence="1">The sequence shown here is derived from an EMBL/GenBank/DDBJ whole genome shotgun (WGS) entry which is preliminary data.</text>
</comment>
<accession>A0ACB8E9D3</accession>
<evidence type="ECO:0000313" key="2">
    <source>
        <dbReference type="Proteomes" id="UP000827872"/>
    </source>
</evidence>
<dbReference type="Proteomes" id="UP000827872">
    <property type="component" value="Linkage Group LG14"/>
</dbReference>
<name>A0ACB8E9D3_9SAUR</name>
<organism evidence="1 2">
    <name type="scientific">Sphaerodactylus townsendi</name>
    <dbReference type="NCBI Taxonomy" id="933632"/>
    <lineage>
        <taxon>Eukaryota</taxon>
        <taxon>Metazoa</taxon>
        <taxon>Chordata</taxon>
        <taxon>Craniata</taxon>
        <taxon>Vertebrata</taxon>
        <taxon>Euteleostomi</taxon>
        <taxon>Lepidosauria</taxon>
        <taxon>Squamata</taxon>
        <taxon>Bifurcata</taxon>
        <taxon>Gekkota</taxon>
        <taxon>Sphaerodactylidae</taxon>
        <taxon>Sphaerodactylus</taxon>
    </lineage>
</organism>
<sequence>MAAVDSFSLLLREIGRSCNCYMETLALIGALYTAKMGFTLMNDTYTLIRLHFIPRLVKRADLVKLYGKWAVVTGGTSGIGKYYAKELASRKVNIILISRNQEKLEALAQEIVNTYKVETAIIVTDFSKGSEIYPSIERALAGKEIGILVNNVGVFYTHPDYFTSLTQDKIWELINVNIGAANMMVHMVLPGMVQRKKGAIVNISSMSCCQPTPLMTAYSASKAYLDHFSRALHYEYAPQGIFVQSLIPFFISTNLTTYSRHLSKKSFLVPSAEEYARHAVTTLGISRRTTGYWLHTIQFLLGQYLPEWLWAWGTYRMNNSLRLEATLQRPH</sequence>
<reference evidence="1" key="1">
    <citation type="submission" date="2021-08" db="EMBL/GenBank/DDBJ databases">
        <title>The first chromosome-level gecko genome reveals the dynamic sex chromosomes of Neotropical dwarf geckos (Sphaerodactylidae: Sphaerodactylus).</title>
        <authorList>
            <person name="Pinto B.J."/>
            <person name="Keating S.E."/>
            <person name="Gamble T."/>
        </authorList>
    </citation>
    <scope>NUCLEOTIDE SEQUENCE</scope>
    <source>
        <strain evidence="1">TG3544</strain>
    </source>
</reference>
<keyword evidence="2" id="KW-1185">Reference proteome</keyword>
<evidence type="ECO:0000313" key="1">
    <source>
        <dbReference type="EMBL" id="KAH7989142.1"/>
    </source>
</evidence>
<protein>
    <submittedName>
        <fullName evidence="1">Inactive hydroxysteroid dehydrogenase-like protein 1</fullName>
    </submittedName>
</protein>